<dbReference type="PANTHER" id="PTHR33747">
    <property type="entry name" value="UPF0225 PROTEIN SCO1677"/>
    <property type="match status" value="1"/>
</dbReference>
<dbReference type="Gene3D" id="3.10.450.50">
    <property type="match status" value="1"/>
</dbReference>
<evidence type="ECO:0000259" key="1">
    <source>
        <dbReference type="Pfam" id="PF07498"/>
    </source>
</evidence>
<reference evidence="2" key="1">
    <citation type="submission" date="2019-11" db="EMBL/GenBank/DDBJ databases">
        <authorList>
            <person name="Feng L."/>
        </authorList>
    </citation>
    <scope>NUCLEOTIDE SEQUENCE</scope>
    <source>
        <strain evidence="2">FplautiiLFYP42</strain>
    </source>
</reference>
<dbReference type="AlphaFoldDB" id="A0A6N3DCY9"/>
<dbReference type="Pfam" id="PF07498">
    <property type="entry name" value="Rho_N"/>
    <property type="match status" value="1"/>
</dbReference>
<feature type="domain" description="Rho termination factor-like N-terminal" evidence="1">
    <location>
        <begin position="15"/>
        <end position="51"/>
    </location>
</feature>
<dbReference type="InterPro" id="IPR004027">
    <property type="entry name" value="SEC_C_motif"/>
</dbReference>
<accession>A0A6N3DCY9</accession>
<dbReference type="PANTHER" id="PTHR33747:SF1">
    <property type="entry name" value="ADENYLATE CYCLASE-ASSOCIATED CAP C-TERMINAL DOMAIN-CONTAINING PROTEIN"/>
    <property type="match status" value="1"/>
</dbReference>
<dbReference type="EMBL" id="CACRUB010000031">
    <property type="protein sequence ID" value="VYU26740.1"/>
    <property type="molecule type" value="Genomic_DNA"/>
</dbReference>
<evidence type="ECO:0000313" key="2">
    <source>
        <dbReference type="EMBL" id="VYU26740.1"/>
    </source>
</evidence>
<dbReference type="RefSeq" id="WP_156621432.1">
    <property type="nucleotide sequence ID" value="NZ_CACRUB010000031.1"/>
</dbReference>
<sequence length="368" mass="42012">MSAELSATATVEEILAKKSVIELRELARSFYVKGSSKMRKVELISEVKAALMIPERLEELLYVLDSAAWQTFRKAAESSEPVKLNLTESRWYQILHGLCYLHFITGNRSLSCSVPPEIRTVYDSLVTDGLIQRKKHYDQLHLYALAAANLYGVISQDDFVALFNSQNEDNTSKEELFDALIRHIVVDAGYCFWDKYIVDIGFEDNGFADVSDLLAQIGDKPRYIPEKEEFLKYADWRYFEHNEHSRNLGDYLIHACGVAPLLVPKIVTELHESCMLSESFQNRFDLLAEHGIEFDGDQLNEFIRLLSAFDNSTRLWSNNGHSPNEIFSLYEQKNLSPRPNQSTKKAKIGRNDPCPCGSGLKYKKCCGR</sequence>
<dbReference type="Pfam" id="PF02810">
    <property type="entry name" value="SEC-C"/>
    <property type="match status" value="1"/>
</dbReference>
<gene>
    <name evidence="2" type="ORF">FPLFYP42_01762</name>
</gene>
<dbReference type="SUPFAM" id="SSF103642">
    <property type="entry name" value="Sec-C motif"/>
    <property type="match status" value="1"/>
</dbReference>
<protein>
    <recommendedName>
        <fullName evidence="1">Rho termination factor-like N-terminal domain-containing protein</fullName>
    </recommendedName>
</protein>
<dbReference type="GO" id="GO:0006353">
    <property type="term" value="P:DNA-templated transcription termination"/>
    <property type="evidence" value="ECO:0007669"/>
    <property type="project" value="InterPro"/>
</dbReference>
<dbReference type="InterPro" id="IPR011112">
    <property type="entry name" value="Rho-like_N"/>
</dbReference>
<name>A0A6N3DCY9_FLAPL</name>
<proteinExistence type="predicted"/>
<organism evidence="2">
    <name type="scientific">Flavonifractor plautii</name>
    <name type="common">Fusobacterium plautii</name>
    <dbReference type="NCBI Taxonomy" id="292800"/>
    <lineage>
        <taxon>Bacteria</taxon>
        <taxon>Bacillati</taxon>
        <taxon>Bacillota</taxon>
        <taxon>Clostridia</taxon>
        <taxon>Eubacteriales</taxon>
        <taxon>Oscillospiraceae</taxon>
        <taxon>Flavonifractor</taxon>
    </lineage>
</organism>